<organism evidence="1 2">
    <name type="scientific">Pseudocohnilembus persalinus</name>
    <name type="common">Ciliate</name>
    <dbReference type="NCBI Taxonomy" id="266149"/>
    <lineage>
        <taxon>Eukaryota</taxon>
        <taxon>Sar</taxon>
        <taxon>Alveolata</taxon>
        <taxon>Ciliophora</taxon>
        <taxon>Intramacronucleata</taxon>
        <taxon>Oligohymenophorea</taxon>
        <taxon>Scuticociliatia</taxon>
        <taxon>Philasterida</taxon>
        <taxon>Pseudocohnilembidae</taxon>
        <taxon>Pseudocohnilembus</taxon>
    </lineage>
</organism>
<gene>
    <name evidence="1" type="ORF">PPERSA_00020</name>
</gene>
<dbReference type="InParanoid" id="A0A0V0QUV8"/>
<keyword evidence="2" id="KW-1185">Reference proteome</keyword>
<dbReference type="AlphaFoldDB" id="A0A0V0QUV8"/>
<comment type="caution">
    <text evidence="1">The sequence shown here is derived from an EMBL/GenBank/DDBJ whole genome shotgun (WGS) entry which is preliminary data.</text>
</comment>
<name>A0A0V0QUV8_PSEPJ</name>
<evidence type="ECO:0000313" key="1">
    <source>
        <dbReference type="EMBL" id="KRX06140.1"/>
    </source>
</evidence>
<sequence>MSQQKVQFNVKIVKTNIAKSAQTTGQAKTVNVLCATRFSKKKNTTTTQKQYSNSRKLSVYTEIRAAYKKSYTRILSNILKSVTLKKKVSFILKLVASSGVTSRVAIFINFKLFMRARLSKSVEVTRLLKFLLF</sequence>
<evidence type="ECO:0000313" key="2">
    <source>
        <dbReference type="Proteomes" id="UP000054937"/>
    </source>
</evidence>
<accession>A0A0V0QUV8</accession>
<reference evidence="1 2" key="1">
    <citation type="journal article" date="2015" name="Sci. Rep.">
        <title>Genome of the facultative scuticociliatosis pathogen Pseudocohnilembus persalinus provides insight into its virulence through horizontal gene transfer.</title>
        <authorList>
            <person name="Xiong J."/>
            <person name="Wang G."/>
            <person name="Cheng J."/>
            <person name="Tian M."/>
            <person name="Pan X."/>
            <person name="Warren A."/>
            <person name="Jiang C."/>
            <person name="Yuan D."/>
            <person name="Miao W."/>
        </authorList>
    </citation>
    <scope>NUCLEOTIDE SEQUENCE [LARGE SCALE GENOMIC DNA]</scope>
    <source>
        <strain evidence="1">36N120E</strain>
    </source>
</reference>
<dbReference type="EMBL" id="LDAU01000100">
    <property type="protein sequence ID" value="KRX06140.1"/>
    <property type="molecule type" value="Genomic_DNA"/>
</dbReference>
<protein>
    <submittedName>
        <fullName evidence="1">Uncharacterized protein</fullName>
    </submittedName>
</protein>
<proteinExistence type="predicted"/>
<dbReference type="Proteomes" id="UP000054937">
    <property type="component" value="Unassembled WGS sequence"/>
</dbReference>